<dbReference type="EMBL" id="JH992973">
    <property type="protein sequence ID" value="EKX52222.1"/>
    <property type="molecule type" value="Genomic_DNA"/>
</dbReference>
<reference evidence="5" key="2">
    <citation type="submission" date="2012-11" db="EMBL/GenBank/DDBJ databases">
        <authorList>
            <person name="Kuo A."/>
            <person name="Curtis B.A."/>
            <person name="Tanifuji G."/>
            <person name="Burki F."/>
            <person name="Gruber A."/>
            <person name="Irimia M."/>
            <person name="Maruyama S."/>
            <person name="Arias M.C."/>
            <person name="Ball S.G."/>
            <person name="Gile G.H."/>
            <person name="Hirakawa Y."/>
            <person name="Hopkins J.F."/>
            <person name="Rensing S.A."/>
            <person name="Schmutz J."/>
            <person name="Symeonidi A."/>
            <person name="Elias M."/>
            <person name="Eveleigh R.J."/>
            <person name="Herman E.K."/>
            <person name="Klute M.J."/>
            <person name="Nakayama T."/>
            <person name="Obornik M."/>
            <person name="Reyes-Prieto A."/>
            <person name="Armbrust E.V."/>
            <person name="Aves S.J."/>
            <person name="Beiko R.G."/>
            <person name="Coutinho P."/>
            <person name="Dacks J.B."/>
            <person name="Durnford D.G."/>
            <person name="Fast N.M."/>
            <person name="Green B.R."/>
            <person name="Grisdale C."/>
            <person name="Hempe F."/>
            <person name="Henrissat B."/>
            <person name="Hoppner M.P."/>
            <person name="Ishida K.-I."/>
            <person name="Kim E."/>
            <person name="Koreny L."/>
            <person name="Kroth P.G."/>
            <person name="Liu Y."/>
            <person name="Malik S.-B."/>
            <person name="Maier U.G."/>
            <person name="McRose D."/>
            <person name="Mock T."/>
            <person name="Neilson J.A."/>
            <person name="Onodera N.T."/>
            <person name="Poole A.M."/>
            <person name="Pritham E.J."/>
            <person name="Richards T.A."/>
            <person name="Rocap G."/>
            <person name="Roy S.W."/>
            <person name="Sarai C."/>
            <person name="Schaack S."/>
            <person name="Shirato S."/>
            <person name="Slamovits C.H."/>
            <person name="Spencer D.F."/>
            <person name="Suzuki S."/>
            <person name="Worden A.Z."/>
            <person name="Zauner S."/>
            <person name="Barry K."/>
            <person name="Bell C."/>
            <person name="Bharti A.K."/>
            <person name="Crow J.A."/>
            <person name="Grimwood J."/>
            <person name="Kramer R."/>
            <person name="Lindquist E."/>
            <person name="Lucas S."/>
            <person name="Salamov A."/>
            <person name="McFadden G.I."/>
            <person name="Lane C.E."/>
            <person name="Keeling P.J."/>
            <person name="Gray M.W."/>
            <person name="Grigoriev I.V."/>
            <person name="Archibald J.M."/>
        </authorList>
    </citation>
    <scope>NUCLEOTIDE SEQUENCE</scope>
    <source>
        <strain evidence="5">CCMP2712</strain>
    </source>
</reference>
<name>L1JV06_GUITC</name>
<dbReference type="STRING" id="905079.L1JV06"/>
<dbReference type="Proteomes" id="UP000011087">
    <property type="component" value="Unassembled WGS sequence"/>
</dbReference>
<gene>
    <name evidence="3" type="ORF">GUITHDRAFT_65259</name>
</gene>
<evidence type="ECO:0000313" key="4">
    <source>
        <dbReference type="EnsemblProtists" id="EKX52222"/>
    </source>
</evidence>
<dbReference type="KEGG" id="gtt:GUITHDRAFT_65259"/>
<dbReference type="CDD" id="cd00051">
    <property type="entry name" value="EFh"/>
    <property type="match status" value="1"/>
</dbReference>
<feature type="domain" description="EF-hand" evidence="2">
    <location>
        <begin position="8"/>
        <end position="43"/>
    </location>
</feature>
<keyword evidence="1" id="KW-0106">Calcium</keyword>
<evidence type="ECO:0000256" key="1">
    <source>
        <dbReference type="ARBA" id="ARBA00022837"/>
    </source>
</evidence>
<dbReference type="OrthoDB" id="26525at2759"/>
<dbReference type="Pfam" id="PF13499">
    <property type="entry name" value="EF-hand_7"/>
    <property type="match status" value="1"/>
</dbReference>
<dbReference type="PROSITE" id="PS50222">
    <property type="entry name" value="EF_HAND_2"/>
    <property type="match status" value="2"/>
</dbReference>
<dbReference type="InterPro" id="IPR002048">
    <property type="entry name" value="EF_hand_dom"/>
</dbReference>
<protein>
    <recommendedName>
        <fullName evidence="2">EF-hand domain-containing protein</fullName>
    </recommendedName>
</protein>
<dbReference type="EnsemblProtists" id="EKX52222">
    <property type="protein sequence ID" value="EKX52222"/>
    <property type="gene ID" value="GUITHDRAFT_65259"/>
</dbReference>
<dbReference type="SUPFAM" id="SSF47473">
    <property type="entry name" value="EF-hand"/>
    <property type="match status" value="1"/>
</dbReference>
<evidence type="ECO:0000313" key="5">
    <source>
        <dbReference type="Proteomes" id="UP000011087"/>
    </source>
</evidence>
<dbReference type="PaxDb" id="55529-EKX52222"/>
<dbReference type="OMA" id="MMTAVDT"/>
<dbReference type="InterPro" id="IPR011992">
    <property type="entry name" value="EF-hand-dom_pair"/>
</dbReference>
<dbReference type="AlphaFoldDB" id="L1JV06"/>
<accession>L1JV06</accession>
<feature type="domain" description="EF-hand" evidence="2">
    <location>
        <begin position="44"/>
        <end position="70"/>
    </location>
</feature>
<dbReference type="Gene3D" id="1.10.238.10">
    <property type="entry name" value="EF-hand"/>
    <property type="match status" value="1"/>
</dbReference>
<dbReference type="HOGENOM" id="CLU_2763243_0_0_1"/>
<proteinExistence type="predicted"/>
<sequence length="70" mass="7958">MRYQLRRFQIQNYISSFQKYDADKSGDIDGDEIARVFQDLGLHLDETEINDILADVDVDGSGSVGLDEFV</sequence>
<evidence type="ECO:0000259" key="2">
    <source>
        <dbReference type="PROSITE" id="PS50222"/>
    </source>
</evidence>
<dbReference type="InterPro" id="IPR018247">
    <property type="entry name" value="EF_Hand_1_Ca_BS"/>
</dbReference>
<dbReference type="PROSITE" id="PS00018">
    <property type="entry name" value="EF_HAND_1"/>
    <property type="match status" value="2"/>
</dbReference>
<evidence type="ECO:0000313" key="3">
    <source>
        <dbReference type="EMBL" id="EKX52222.1"/>
    </source>
</evidence>
<dbReference type="RefSeq" id="XP_005839202.1">
    <property type="nucleotide sequence ID" value="XM_005839145.1"/>
</dbReference>
<keyword evidence="5" id="KW-1185">Reference proteome</keyword>
<reference evidence="4" key="3">
    <citation type="submission" date="2015-06" db="UniProtKB">
        <authorList>
            <consortium name="EnsemblProtists"/>
        </authorList>
    </citation>
    <scope>IDENTIFICATION</scope>
</reference>
<dbReference type="GO" id="GO:0005509">
    <property type="term" value="F:calcium ion binding"/>
    <property type="evidence" value="ECO:0007669"/>
    <property type="project" value="InterPro"/>
</dbReference>
<dbReference type="GeneID" id="17309081"/>
<organism evidence="3">
    <name type="scientific">Guillardia theta (strain CCMP2712)</name>
    <name type="common">Cryptophyte</name>
    <dbReference type="NCBI Taxonomy" id="905079"/>
    <lineage>
        <taxon>Eukaryota</taxon>
        <taxon>Cryptophyceae</taxon>
        <taxon>Pyrenomonadales</taxon>
        <taxon>Geminigeraceae</taxon>
        <taxon>Guillardia</taxon>
    </lineage>
</organism>
<reference evidence="3 5" key="1">
    <citation type="journal article" date="2012" name="Nature">
        <title>Algal genomes reveal evolutionary mosaicism and the fate of nucleomorphs.</title>
        <authorList>
            <consortium name="DOE Joint Genome Institute"/>
            <person name="Curtis B.A."/>
            <person name="Tanifuji G."/>
            <person name="Burki F."/>
            <person name="Gruber A."/>
            <person name="Irimia M."/>
            <person name="Maruyama S."/>
            <person name="Arias M.C."/>
            <person name="Ball S.G."/>
            <person name="Gile G.H."/>
            <person name="Hirakawa Y."/>
            <person name="Hopkins J.F."/>
            <person name="Kuo A."/>
            <person name="Rensing S.A."/>
            <person name="Schmutz J."/>
            <person name="Symeonidi A."/>
            <person name="Elias M."/>
            <person name="Eveleigh R.J."/>
            <person name="Herman E.K."/>
            <person name="Klute M.J."/>
            <person name="Nakayama T."/>
            <person name="Obornik M."/>
            <person name="Reyes-Prieto A."/>
            <person name="Armbrust E.V."/>
            <person name="Aves S.J."/>
            <person name="Beiko R.G."/>
            <person name="Coutinho P."/>
            <person name="Dacks J.B."/>
            <person name="Durnford D.G."/>
            <person name="Fast N.M."/>
            <person name="Green B.R."/>
            <person name="Grisdale C.J."/>
            <person name="Hempel F."/>
            <person name="Henrissat B."/>
            <person name="Hoppner M.P."/>
            <person name="Ishida K."/>
            <person name="Kim E."/>
            <person name="Koreny L."/>
            <person name="Kroth P.G."/>
            <person name="Liu Y."/>
            <person name="Malik S.B."/>
            <person name="Maier U.G."/>
            <person name="McRose D."/>
            <person name="Mock T."/>
            <person name="Neilson J.A."/>
            <person name="Onodera N.T."/>
            <person name="Poole A.M."/>
            <person name="Pritham E.J."/>
            <person name="Richards T.A."/>
            <person name="Rocap G."/>
            <person name="Roy S.W."/>
            <person name="Sarai C."/>
            <person name="Schaack S."/>
            <person name="Shirato S."/>
            <person name="Slamovits C.H."/>
            <person name="Spencer D.F."/>
            <person name="Suzuki S."/>
            <person name="Worden A.Z."/>
            <person name="Zauner S."/>
            <person name="Barry K."/>
            <person name="Bell C."/>
            <person name="Bharti A.K."/>
            <person name="Crow J.A."/>
            <person name="Grimwood J."/>
            <person name="Kramer R."/>
            <person name="Lindquist E."/>
            <person name="Lucas S."/>
            <person name="Salamov A."/>
            <person name="McFadden G.I."/>
            <person name="Lane C.E."/>
            <person name="Keeling P.J."/>
            <person name="Gray M.W."/>
            <person name="Grigoriev I.V."/>
            <person name="Archibald J.M."/>
        </authorList>
    </citation>
    <scope>NUCLEOTIDE SEQUENCE</scope>
    <source>
        <strain evidence="3 5">CCMP2712</strain>
    </source>
</reference>